<feature type="domain" description="Calcineurin-like phosphoesterase" evidence="6">
    <location>
        <begin position="3"/>
        <end position="185"/>
    </location>
</feature>
<evidence type="ECO:0000256" key="3">
    <source>
        <dbReference type="ARBA" id="ARBA00022989"/>
    </source>
</evidence>
<evidence type="ECO:0000259" key="6">
    <source>
        <dbReference type="Pfam" id="PF00149"/>
    </source>
</evidence>
<dbReference type="InterPro" id="IPR029052">
    <property type="entry name" value="Metallo-depent_PP-like"/>
</dbReference>
<dbReference type="Proteomes" id="UP000827092">
    <property type="component" value="Unassembled WGS sequence"/>
</dbReference>
<dbReference type="GO" id="GO:0006506">
    <property type="term" value="P:GPI anchor biosynthetic process"/>
    <property type="evidence" value="ECO:0007669"/>
    <property type="project" value="InterPro"/>
</dbReference>
<sequence>MLIVGDPQLIGNQYAPSGILGFIFRWDADRYIRKTFALAYNYVNPDLIIFLGDLFDEGEIASDADFILYLKRFKHIFQEVDFDKALIVPGDNDIGGEGHPPLPDMVKRFNKYFKPDSFIQYSFLEFVKANYMTHSNQYEKTPNISQSAFRIILSHIPLTPSYSSFVNRIIPFVLPHIILSAHDHKSQHIVAERKSGIIIQKPSTTDFTSSSFNISEDTIHEIIVPTCSYRMGTLKMGYGVMEISKFGEASYVVLSLPSRFRQLFILLALAVLMLIYSLSYFSRHCHVLNRAFIFFNRNQHKNYVYLNP</sequence>
<dbReference type="GO" id="GO:0005783">
    <property type="term" value="C:endoplasmic reticulum"/>
    <property type="evidence" value="ECO:0007669"/>
    <property type="project" value="TreeGrafter"/>
</dbReference>
<accession>A0AAV6ULQ1</accession>
<feature type="transmembrane region" description="Helical" evidence="5">
    <location>
        <begin position="263"/>
        <end position="281"/>
    </location>
</feature>
<gene>
    <name evidence="7" type="ORF">JTE90_008235</name>
</gene>
<dbReference type="InterPro" id="IPR004843">
    <property type="entry name" value="Calcineurin-like_PHP"/>
</dbReference>
<organism evidence="7 8">
    <name type="scientific">Oedothorax gibbosus</name>
    <dbReference type="NCBI Taxonomy" id="931172"/>
    <lineage>
        <taxon>Eukaryota</taxon>
        <taxon>Metazoa</taxon>
        <taxon>Ecdysozoa</taxon>
        <taxon>Arthropoda</taxon>
        <taxon>Chelicerata</taxon>
        <taxon>Arachnida</taxon>
        <taxon>Araneae</taxon>
        <taxon>Araneomorphae</taxon>
        <taxon>Entelegynae</taxon>
        <taxon>Araneoidea</taxon>
        <taxon>Linyphiidae</taxon>
        <taxon>Erigoninae</taxon>
        <taxon>Oedothorax</taxon>
    </lineage>
</organism>
<dbReference type="PANTHER" id="PTHR13315:SF4">
    <property type="entry name" value="METALLOPHOSPHOESTERASE, ISOFORM E"/>
    <property type="match status" value="1"/>
</dbReference>
<keyword evidence="4 5" id="KW-0472">Membrane</keyword>
<comment type="caution">
    <text evidence="7">The sequence shown here is derived from an EMBL/GenBank/DDBJ whole genome shotgun (WGS) entry which is preliminary data.</text>
</comment>
<protein>
    <recommendedName>
        <fullName evidence="6">Calcineurin-like phosphoesterase domain-containing protein</fullName>
    </recommendedName>
</protein>
<dbReference type="Gene3D" id="3.60.21.10">
    <property type="match status" value="1"/>
</dbReference>
<dbReference type="AlphaFoldDB" id="A0AAV6ULQ1"/>
<keyword evidence="8" id="KW-1185">Reference proteome</keyword>
<dbReference type="GO" id="GO:0016020">
    <property type="term" value="C:membrane"/>
    <property type="evidence" value="ECO:0007669"/>
    <property type="project" value="UniProtKB-SubCell"/>
</dbReference>
<dbReference type="EMBL" id="JAFNEN010000339">
    <property type="protein sequence ID" value="KAG8185332.1"/>
    <property type="molecule type" value="Genomic_DNA"/>
</dbReference>
<keyword evidence="2 5" id="KW-0812">Transmembrane</keyword>
<name>A0AAV6ULQ1_9ARAC</name>
<proteinExistence type="predicted"/>
<evidence type="ECO:0000313" key="7">
    <source>
        <dbReference type="EMBL" id="KAG8185332.1"/>
    </source>
</evidence>
<evidence type="ECO:0000256" key="2">
    <source>
        <dbReference type="ARBA" id="ARBA00022692"/>
    </source>
</evidence>
<evidence type="ECO:0000256" key="1">
    <source>
        <dbReference type="ARBA" id="ARBA00004141"/>
    </source>
</evidence>
<dbReference type="Pfam" id="PF00149">
    <property type="entry name" value="Metallophos"/>
    <property type="match status" value="1"/>
</dbReference>
<evidence type="ECO:0000313" key="8">
    <source>
        <dbReference type="Proteomes" id="UP000827092"/>
    </source>
</evidence>
<evidence type="ECO:0000256" key="5">
    <source>
        <dbReference type="SAM" id="Phobius"/>
    </source>
</evidence>
<keyword evidence="3 5" id="KW-1133">Transmembrane helix</keyword>
<evidence type="ECO:0000256" key="4">
    <source>
        <dbReference type="ARBA" id="ARBA00023136"/>
    </source>
</evidence>
<reference evidence="7 8" key="1">
    <citation type="journal article" date="2022" name="Nat. Ecol. Evol.">
        <title>A masculinizing supergene underlies an exaggerated male reproductive morph in a spider.</title>
        <authorList>
            <person name="Hendrickx F."/>
            <person name="De Corte Z."/>
            <person name="Sonet G."/>
            <person name="Van Belleghem S.M."/>
            <person name="Kostlbacher S."/>
            <person name="Vangestel C."/>
        </authorList>
    </citation>
    <scope>NUCLEOTIDE SEQUENCE [LARGE SCALE GENOMIC DNA]</scope>
    <source>
        <strain evidence="7">W744_W776</strain>
    </source>
</reference>
<dbReference type="GO" id="GO:0016787">
    <property type="term" value="F:hydrolase activity"/>
    <property type="evidence" value="ECO:0007669"/>
    <property type="project" value="InterPro"/>
</dbReference>
<comment type="subcellular location">
    <subcellularLocation>
        <location evidence="1">Membrane</location>
        <topology evidence="1">Multi-pass membrane protein</topology>
    </subcellularLocation>
</comment>
<dbReference type="SUPFAM" id="SSF56300">
    <property type="entry name" value="Metallo-dependent phosphatases"/>
    <property type="match status" value="1"/>
</dbReference>
<dbReference type="InterPro" id="IPR033308">
    <property type="entry name" value="PGAP5/Cdc1/Ted1"/>
</dbReference>
<dbReference type="PANTHER" id="PTHR13315">
    <property type="entry name" value="METALLO PHOSPHOESTERASE RELATED"/>
    <property type="match status" value="1"/>
</dbReference>